<evidence type="ECO:0000313" key="4">
    <source>
        <dbReference type="Proteomes" id="UP000325933"/>
    </source>
</evidence>
<keyword evidence="1" id="KW-0472">Membrane</keyword>
<evidence type="ECO:0000256" key="1">
    <source>
        <dbReference type="SAM" id="Phobius"/>
    </source>
</evidence>
<feature type="transmembrane region" description="Helical" evidence="1">
    <location>
        <begin position="39"/>
        <end position="58"/>
    </location>
</feature>
<comment type="caution">
    <text evidence="3">The sequence shown here is derived from an EMBL/GenBank/DDBJ whole genome shotgun (WGS) entry which is preliminary data.</text>
</comment>
<evidence type="ECO:0000313" key="3">
    <source>
        <dbReference type="EMBL" id="KAA9030908.1"/>
    </source>
</evidence>
<organism evidence="3 4">
    <name type="scientific">Sphingobium limneticum</name>
    <dbReference type="NCBI Taxonomy" id="1007511"/>
    <lineage>
        <taxon>Bacteria</taxon>
        <taxon>Pseudomonadati</taxon>
        <taxon>Pseudomonadota</taxon>
        <taxon>Alphaproteobacteria</taxon>
        <taxon>Sphingomonadales</taxon>
        <taxon>Sphingomonadaceae</taxon>
        <taxon>Sphingobium</taxon>
    </lineage>
</organism>
<sequence>MTTSSAMNPGLVFCCIVVPIGLLGGISFFHVGLPIPGTIFTLIGCYPILIVGWQLVHFTKKEPDRLQREQHVEKMQEIRHALAVKDHGHITEIPITGDLTGNPQLEDRSSE</sequence>
<keyword evidence="5" id="KW-1185">Reference proteome</keyword>
<dbReference type="Proteomes" id="UP000325933">
    <property type="component" value="Unassembled WGS sequence"/>
</dbReference>
<dbReference type="AlphaFoldDB" id="A0A5J5I4D7"/>
<accession>A0A5J5I4D7</accession>
<name>A0A5J5I4D7_9SPHN</name>
<protein>
    <submittedName>
        <fullName evidence="3">Uncharacterized protein</fullName>
    </submittedName>
</protein>
<dbReference type="Proteomes" id="UP000326364">
    <property type="component" value="Unassembled WGS sequence"/>
</dbReference>
<gene>
    <name evidence="3" type="ORF">F4U95_09125</name>
    <name evidence="2" type="ORF">F4U96_09175</name>
</gene>
<evidence type="ECO:0000313" key="5">
    <source>
        <dbReference type="Proteomes" id="UP000326364"/>
    </source>
</evidence>
<dbReference type="EMBL" id="VYQA01000005">
    <property type="protein sequence ID" value="KAA9030908.1"/>
    <property type="molecule type" value="Genomic_DNA"/>
</dbReference>
<feature type="transmembrane region" description="Helical" evidence="1">
    <location>
        <begin position="12"/>
        <end position="33"/>
    </location>
</feature>
<reference evidence="4 5" key="1">
    <citation type="submission" date="2019-09" db="EMBL/GenBank/DDBJ databases">
        <authorList>
            <person name="Feng G."/>
        </authorList>
    </citation>
    <scope>NUCLEOTIDE SEQUENCE [LARGE SCALE GENOMIC DNA]</scope>
    <source>
        <strain evidence="3 4">KACC 19283</strain>
        <strain evidence="2 5">KACC 19284</strain>
    </source>
</reference>
<evidence type="ECO:0000313" key="2">
    <source>
        <dbReference type="EMBL" id="KAA9018272.1"/>
    </source>
</evidence>
<dbReference type="RefSeq" id="WP_150425456.1">
    <property type="nucleotide sequence ID" value="NZ_VYQB01000005.1"/>
</dbReference>
<dbReference type="EMBL" id="VYQB01000005">
    <property type="protein sequence ID" value="KAA9018272.1"/>
    <property type="molecule type" value="Genomic_DNA"/>
</dbReference>
<keyword evidence="1" id="KW-0812">Transmembrane</keyword>
<proteinExistence type="predicted"/>
<keyword evidence="1" id="KW-1133">Transmembrane helix</keyword>